<feature type="domain" description="DUF4399" evidence="2">
    <location>
        <begin position="55"/>
        <end position="145"/>
    </location>
</feature>
<accession>A0A934TJI3</accession>
<sequence length="146" mass="15586">MSRLFITFAAALAVPTAALAQHDHGGARTEAPPEARVYFITPADGDTVANPVTFHFGLQGMGIAPAGVDWPDTGHHHMFINTDPATMDMDATLPATENILHFGGGQTEVTLDLPAGEHTFWLLLGDTNHVPHDPPVMSEPITLTIE</sequence>
<feature type="signal peptide" evidence="1">
    <location>
        <begin position="1"/>
        <end position="20"/>
    </location>
</feature>
<dbReference type="Proteomes" id="UP000706333">
    <property type="component" value="Unassembled WGS sequence"/>
</dbReference>
<protein>
    <submittedName>
        <fullName evidence="3">Rod shape-determining protein RodA</fullName>
    </submittedName>
</protein>
<proteinExistence type="predicted"/>
<gene>
    <name evidence="3" type="ORF">CCR87_03185</name>
</gene>
<keyword evidence="4" id="KW-1185">Reference proteome</keyword>
<dbReference type="InterPro" id="IPR025512">
    <property type="entry name" value="DUF4399"/>
</dbReference>
<dbReference type="Pfam" id="PF14347">
    <property type="entry name" value="DUF4399"/>
    <property type="match status" value="1"/>
</dbReference>
<name>A0A934TJI3_9RHOB</name>
<keyword evidence="1" id="KW-0732">Signal</keyword>
<reference evidence="3" key="2">
    <citation type="journal article" date="2020" name="Microorganisms">
        <title>Osmotic Adaptation and Compatible Solute Biosynthesis of Phototrophic Bacteria as Revealed from Genome Analyses.</title>
        <authorList>
            <person name="Imhoff J.F."/>
            <person name="Rahn T."/>
            <person name="Kunzel S."/>
            <person name="Keller A."/>
            <person name="Neulinger S.C."/>
        </authorList>
    </citation>
    <scope>NUCLEOTIDE SEQUENCE</scope>
    <source>
        <strain evidence="3">LMG 28126</strain>
    </source>
</reference>
<feature type="chain" id="PRO_5037481462" evidence="1">
    <location>
        <begin position="21"/>
        <end position="146"/>
    </location>
</feature>
<dbReference type="RefSeq" id="WP_201156104.1">
    <property type="nucleotide sequence ID" value="NZ_NHSD01000122.1"/>
</dbReference>
<reference evidence="3" key="1">
    <citation type="submission" date="2017-05" db="EMBL/GenBank/DDBJ databases">
        <authorList>
            <person name="Imhoff J.F."/>
            <person name="Rahn T."/>
            <person name="Kuenzel S."/>
            <person name="Neulinger S.C."/>
        </authorList>
    </citation>
    <scope>NUCLEOTIDE SEQUENCE</scope>
    <source>
        <strain evidence="3">LMG 28126</strain>
    </source>
</reference>
<comment type="caution">
    <text evidence="3">The sequence shown here is derived from an EMBL/GenBank/DDBJ whole genome shotgun (WGS) entry which is preliminary data.</text>
</comment>
<dbReference type="EMBL" id="NHSD01000122">
    <property type="protein sequence ID" value="MBK5926367.1"/>
    <property type="molecule type" value="Genomic_DNA"/>
</dbReference>
<evidence type="ECO:0000259" key="2">
    <source>
        <dbReference type="Pfam" id="PF14347"/>
    </source>
</evidence>
<evidence type="ECO:0000313" key="3">
    <source>
        <dbReference type="EMBL" id="MBK5926367.1"/>
    </source>
</evidence>
<evidence type="ECO:0000313" key="4">
    <source>
        <dbReference type="Proteomes" id="UP000706333"/>
    </source>
</evidence>
<evidence type="ECO:0000256" key="1">
    <source>
        <dbReference type="SAM" id="SignalP"/>
    </source>
</evidence>
<dbReference type="AlphaFoldDB" id="A0A934TJI3"/>
<organism evidence="3 4">
    <name type="scientific">Rhodobaculum claviforme</name>
    <dbReference type="NCBI Taxonomy" id="1549854"/>
    <lineage>
        <taxon>Bacteria</taxon>
        <taxon>Pseudomonadati</taxon>
        <taxon>Pseudomonadota</taxon>
        <taxon>Alphaproteobacteria</taxon>
        <taxon>Rhodobacterales</taxon>
        <taxon>Paracoccaceae</taxon>
        <taxon>Rhodobaculum</taxon>
    </lineage>
</organism>